<dbReference type="GO" id="GO:0030154">
    <property type="term" value="P:cell differentiation"/>
    <property type="evidence" value="ECO:0007669"/>
    <property type="project" value="UniProtKB-ARBA"/>
</dbReference>
<evidence type="ECO:0000256" key="11">
    <source>
        <dbReference type="ARBA" id="ARBA00031590"/>
    </source>
</evidence>
<dbReference type="Gene3D" id="2.10.60.10">
    <property type="entry name" value="CD59"/>
    <property type="match status" value="1"/>
</dbReference>
<comment type="subcellular location">
    <subcellularLocation>
        <location evidence="1">Membrane</location>
        <topology evidence="1">Lipid-anchor</topology>
        <topology evidence="1">GPI-anchor</topology>
    </subcellularLocation>
</comment>
<evidence type="ECO:0000256" key="12">
    <source>
        <dbReference type="ARBA" id="ARBA00031867"/>
    </source>
</evidence>
<keyword evidence="9" id="KW-0449">Lipoprotein</keyword>
<dbReference type="GeneTree" id="ENSGT00390000016309"/>
<dbReference type="GO" id="GO:0098552">
    <property type="term" value="C:side of membrane"/>
    <property type="evidence" value="ECO:0007669"/>
    <property type="project" value="UniProtKB-KW"/>
</dbReference>
<dbReference type="AlphaFoldDB" id="A0A8C2TUP0"/>
<evidence type="ECO:0000256" key="6">
    <source>
        <dbReference type="ARBA" id="ARBA00023136"/>
    </source>
</evidence>
<evidence type="ECO:0000256" key="1">
    <source>
        <dbReference type="ARBA" id="ARBA00004589"/>
    </source>
</evidence>
<dbReference type="Ensembl" id="ENSCJPT00005026596.1">
    <property type="protein sequence ID" value="ENSCJPP00005019166.1"/>
    <property type="gene ID" value="ENSCJPG00005015580.1"/>
</dbReference>
<keyword evidence="7" id="KW-1015">Disulfide bond</keyword>
<evidence type="ECO:0000256" key="5">
    <source>
        <dbReference type="ARBA" id="ARBA00022729"/>
    </source>
</evidence>
<evidence type="ECO:0000259" key="14">
    <source>
        <dbReference type="SMART" id="SM00134"/>
    </source>
</evidence>
<dbReference type="SMART" id="SM00134">
    <property type="entry name" value="LU"/>
    <property type="match status" value="1"/>
</dbReference>
<protein>
    <recommendedName>
        <fullName evidence="3">CD59 glycoprotein</fullName>
    </recommendedName>
    <alternativeName>
        <fullName evidence="11">MAC-inhibitory protein</fullName>
    </alternativeName>
    <alternativeName>
        <fullName evidence="12">Membrane attack complex inhibition factor</fullName>
    </alternativeName>
    <alternativeName>
        <fullName evidence="10">Protectin</fullName>
    </alternativeName>
</protein>
<feature type="chain" id="PRO_5034935137" description="CD59 glycoprotein" evidence="13">
    <location>
        <begin position="25"/>
        <end position="119"/>
    </location>
</feature>
<dbReference type="SUPFAM" id="SSF57302">
    <property type="entry name" value="Snake toxin-like"/>
    <property type="match status" value="1"/>
</dbReference>
<organism evidence="15 16">
    <name type="scientific">Coturnix japonica</name>
    <name type="common">Japanese quail</name>
    <name type="synonym">Coturnix coturnix japonica</name>
    <dbReference type="NCBI Taxonomy" id="93934"/>
    <lineage>
        <taxon>Eukaryota</taxon>
        <taxon>Metazoa</taxon>
        <taxon>Chordata</taxon>
        <taxon>Craniata</taxon>
        <taxon>Vertebrata</taxon>
        <taxon>Euteleostomi</taxon>
        <taxon>Archelosauria</taxon>
        <taxon>Archosauria</taxon>
        <taxon>Dinosauria</taxon>
        <taxon>Saurischia</taxon>
        <taxon>Theropoda</taxon>
        <taxon>Coelurosauria</taxon>
        <taxon>Aves</taxon>
        <taxon>Neognathae</taxon>
        <taxon>Galloanserae</taxon>
        <taxon>Galliformes</taxon>
        <taxon>Phasianidae</taxon>
        <taxon>Perdicinae</taxon>
        <taxon>Coturnix</taxon>
    </lineage>
</organism>
<evidence type="ECO:0000256" key="4">
    <source>
        <dbReference type="ARBA" id="ARBA00022622"/>
    </source>
</evidence>
<dbReference type="CDD" id="cd23554">
    <property type="entry name" value="TFP_LU_ECD_CD59"/>
    <property type="match status" value="1"/>
</dbReference>
<keyword evidence="4" id="KW-0336">GPI-anchor</keyword>
<keyword evidence="16" id="KW-1185">Reference proteome</keyword>
<reference evidence="15" key="2">
    <citation type="submission" date="2025-08" db="UniProtKB">
        <authorList>
            <consortium name="Ensembl"/>
        </authorList>
    </citation>
    <scope>IDENTIFICATION</scope>
</reference>
<keyword evidence="5 13" id="KW-0732">Signal</keyword>
<evidence type="ECO:0000313" key="16">
    <source>
        <dbReference type="Proteomes" id="UP000694412"/>
    </source>
</evidence>
<dbReference type="Pfam" id="PF25152">
    <property type="entry name" value="CD59"/>
    <property type="match status" value="1"/>
</dbReference>
<evidence type="ECO:0000256" key="2">
    <source>
        <dbReference type="ARBA" id="ARBA00011481"/>
    </source>
</evidence>
<dbReference type="InterPro" id="IPR018363">
    <property type="entry name" value="CD59_antigen_CS"/>
</dbReference>
<name>A0A8C2TUP0_COTJA</name>
<dbReference type="InterPro" id="IPR016054">
    <property type="entry name" value="LY6_UPA_recep-like"/>
</dbReference>
<feature type="signal peptide" evidence="13">
    <location>
        <begin position="1"/>
        <end position="24"/>
    </location>
</feature>
<dbReference type="PROSITE" id="PS00983">
    <property type="entry name" value="LY6_UPAR"/>
    <property type="match status" value="1"/>
</dbReference>
<reference evidence="15" key="1">
    <citation type="submission" date="2015-11" db="EMBL/GenBank/DDBJ databases">
        <authorList>
            <consortium name="International Coturnix japonica Genome Analysis Consortium"/>
            <person name="Warren W."/>
            <person name="Burt D.W."/>
            <person name="Antin P.B."/>
            <person name="Lanford R."/>
            <person name="Gros J."/>
            <person name="Wilson R.K."/>
        </authorList>
    </citation>
    <scope>NUCLEOTIDE SEQUENCE [LARGE SCALE GENOMIC DNA]</scope>
</reference>
<dbReference type="InterPro" id="IPR056949">
    <property type="entry name" value="CD59"/>
</dbReference>
<comment type="subunit">
    <text evidence="2">Interacts with T-cell surface antigen CD2.</text>
</comment>
<dbReference type="Proteomes" id="UP000694412">
    <property type="component" value="Chromosome 5"/>
</dbReference>
<evidence type="ECO:0000256" key="13">
    <source>
        <dbReference type="SAM" id="SignalP"/>
    </source>
</evidence>
<accession>A0A8C2TUP0</accession>
<proteinExistence type="predicted"/>
<keyword evidence="6" id="KW-0472">Membrane</keyword>
<dbReference type="InterPro" id="IPR045860">
    <property type="entry name" value="Snake_toxin-like_sf"/>
</dbReference>
<evidence type="ECO:0000256" key="9">
    <source>
        <dbReference type="ARBA" id="ARBA00023288"/>
    </source>
</evidence>
<evidence type="ECO:0000256" key="7">
    <source>
        <dbReference type="ARBA" id="ARBA00023157"/>
    </source>
</evidence>
<gene>
    <name evidence="15" type="primary">CD59</name>
</gene>
<keyword evidence="8" id="KW-0325">Glycoprotein</keyword>
<evidence type="ECO:0000313" key="15">
    <source>
        <dbReference type="Ensembl" id="ENSCJPP00005019166.1"/>
    </source>
</evidence>
<evidence type="ECO:0000256" key="3">
    <source>
        <dbReference type="ARBA" id="ARBA00015038"/>
    </source>
</evidence>
<feature type="domain" description="UPAR/Ly6" evidence="14">
    <location>
        <begin position="34"/>
        <end position="109"/>
    </location>
</feature>
<evidence type="ECO:0000256" key="8">
    <source>
        <dbReference type="ARBA" id="ARBA00023180"/>
    </source>
</evidence>
<evidence type="ECO:0000256" key="10">
    <source>
        <dbReference type="ARBA" id="ARBA00029920"/>
    </source>
</evidence>
<reference evidence="15" key="3">
    <citation type="submission" date="2025-09" db="UniProtKB">
        <authorList>
            <consortium name="Ensembl"/>
        </authorList>
    </citation>
    <scope>IDENTIFICATION</scope>
</reference>
<sequence>MCFVAVKCSHCYFIFLFNVACSVRQNSVFLGYALRCYHCENSPSLCKTNSTCLSNEDTCLQMRFGRTSSCWKLSQCNMNDIAVYYQLDNFEYFCCQQDLCNEERLVDDTVLVKSFGLFH</sequence>